<dbReference type="InterPro" id="IPR000210">
    <property type="entry name" value="BTB/POZ_dom"/>
</dbReference>
<organism evidence="2 3">
    <name type="scientific">Meripilus lineatus</name>
    <dbReference type="NCBI Taxonomy" id="2056292"/>
    <lineage>
        <taxon>Eukaryota</taxon>
        <taxon>Fungi</taxon>
        <taxon>Dikarya</taxon>
        <taxon>Basidiomycota</taxon>
        <taxon>Agaricomycotina</taxon>
        <taxon>Agaricomycetes</taxon>
        <taxon>Polyporales</taxon>
        <taxon>Meripilaceae</taxon>
        <taxon>Meripilus</taxon>
    </lineage>
</organism>
<feature type="domain" description="BTB" evidence="1">
    <location>
        <begin position="183"/>
        <end position="246"/>
    </location>
</feature>
<sequence length="415" mass="47493">MPALPPFDRSDATLIIRSSDFIDFRLHKETIILASSHFERILKTPPVSLSVDSLPQYDVPEDSETLDCLFRLIYPIGKPLIWDLRVVGKVIKAALKYEMKEVEMEMRDHLERLAVDGSRHSFISAKVPVYNEEGPDMGPDFSPGHQTLFITPPEPEGNLNRASDGCKYEIFDPATVVSSQYPPDIILQSSDDVQVKAHRIFLMMTSCIFSGLLHGVPRPRPNADAPPVIPLDIPGRFLSRLVALCYPVSGPSMDTIDDLVESVDIALKFELKFVHNMARRQIMRLVESEQDPLRVYYICIRFGWYEEARFIAQRFSVLWSVEKYYPEMEHVPAWAYFNLRQYHSRCRVLLSDMLHTCGRTLYSTENYVGFLESYHKLKDHTKSMESLVGRAIKDETLHFGTSDLICPSPPPTHRA</sequence>
<evidence type="ECO:0000313" key="3">
    <source>
        <dbReference type="Proteomes" id="UP001212997"/>
    </source>
</evidence>
<name>A0AAD5YCY4_9APHY</name>
<evidence type="ECO:0000259" key="1">
    <source>
        <dbReference type="PROSITE" id="PS50097"/>
    </source>
</evidence>
<dbReference type="PROSITE" id="PS50097">
    <property type="entry name" value="BTB"/>
    <property type="match status" value="2"/>
</dbReference>
<dbReference type="Proteomes" id="UP001212997">
    <property type="component" value="Unassembled WGS sequence"/>
</dbReference>
<comment type="caution">
    <text evidence="2">The sequence shown here is derived from an EMBL/GenBank/DDBJ whole genome shotgun (WGS) entry which is preliminary data.</text>
</comment>
<evidence type="ECO:0000313" key="2">
    <source>
        <dbReference type="EMBL" id="KAJ3483255.1"/>
    </source>
</evidence>
<accession>A0AAD5YCY4</accession>
<proteinExistence type="predicted"/>
<dbReference type="EMBL" id="JANAWD010000235">
    <property type="protein sequence ID" value="KAJ3483255.1"/>
    <property type="molecule type" value="Genomic_DNA"/>
</dbReference>
<dbReference type="AlphaFoldDB" id="A0AAD5YCY4"/>
<feature type="domain" description="BTB" evidence="1">
    <location>
        <begin position="10"/>
        <end position="74"/>
    </location>
</feature>
<protein>
    <recommendedName>
        <fullName evidence="1">BTB domain-containing protein</fullName>
    </recommendedName>
</protein>
<gene>
    <name evidence="2" type="ORF">NLI96_g6436</name>
</gene>
<reference evidence="2" key="1">
    <citation type="submission" date="2022-07" db="EMBL/GenBank/DDBJ databases">
        <title>Genome Sequence of Physisporinus lineatus.</title>
        <authorList>
            <person name="Buettner E."/>
        </authorList>
    </citation>
    <scope>NUCLEOTIDE SEQUENCE</scope>
    <source>
        <strain evidence="2">VT162</strain>
    </source>
</reference>
<keyword evidence="3" id="KW-1185">Reference proteome</keyword>